<comment type="caution">
    <text evidence="7">The sequence shown here is derived from an EMBL/GenBank/DDBJ whole genome shotgun (WGS) entry which is preliminary data.</text>
</comment>
<dbReference type="EMBL" id="JASWJB010000027">
    <property type="protein sequence ID" value="KAK2609146.1"/>
    <property type="molecule type" value="Genomic_DNA"/>
</dbReference>
<keyword evidence="8" id="KW-1185">Reference proteome</keyword>
<dbReference type="SUPFAM" id="SSF50978">
    <property type="entry name" value="WD40 repeat-like"/>
    <property type="match status" value="1"/>
</dbReference>
<dbReference type="GO" id="GO:0045159">
    <property type="term" value="F:myosin II binding"/>
    <property type="evidence" value="ECO:0007669"/>
    <property type="project" value="TreeGrafter"/>
</dbReference>
<dbReference type="GO" id="GO:0005737">
    <property type="term" value="C:cytoplasm"/>
    <property type="evidence" value="ECO:0007669"/>
    <property type="project" value="TreeGrafter"/>
</dbReference>
<keyword evidence="2" id="KW-0268">Exocytosis</keyword>
<evidence type="ECO:0000313" key="7">
    <source>
        <dbReference type="EMBL" id="KAK2609146.1"/>
    </source>
</evidence>
<dbReference type="GO" id="GO:0005096">
    <property type="term" value="F:GTPase activator activity"/>
    <property type="evidence" value="ECO:0007669"/>
    <property type="project" value="TreeGrafter"/>
</dbReference>
<dbReference type="GO" id="GO:0006887">
    <property type="term" value="P:exocytosis"/>
    <property type="evidence" value="ECO:0007669"/>
    <property type="project" value="UniProtKB-KW"/>
</dbReference>
<sequence length="995" mass="109026">MSSFLRSKQSGIQNDLSASIRPELFTPDEQARYGINSQISCFGYDPVQSLLAIGTNESKFGPGKIYIFGQRRVQKVFEPPRPTSFHTLQFTANKLVSLDKKNEMGVWDLDTGSRVAAQVIAGQVVCLVTDPMLDWAFIGLQTGEVLAYDLDRSSLSRVFRLPNYWRERDPSARAATLLCMSLHPRDVGKLLLGYSHGAVIYSFKQNKAVHFFEYTLPPGAPGGNSVGVDAMRRPRLTHALWHPSGTFIATAHEDGSLVLWDIKEEKMITARTLKKNGVDKPAPNSPNSSFAEPFTKVTWCCKENCDDTGLLVSGGEDPESSPKGMTFIELGLTPMYATSSWQILSDYFGGKRQVSLPLPPGAEAVDFILIPRSSPFFAGAQDPIAVITLLSSGELITMTFPSGYPISPTNQLHPSTFFVHPFVTKVNVSSLERPRWLCMMEKRNQGEPLLKGGAEGPRPRKRFEERTIIQAAHGDSTIRIWDSGHADEIENGFQLQVDVARALDRYEDVDITTMSMASSTGEFVVGTRTGEAIVFRWGTNRFYGKDPPQQLDPNPKGLTDISVRAEPNLKEGLQPFVLYEMMQGPITAVNMSNAGFVAVGSELGFLTLIDLRGPRIFYQAPMTEFAKQDKRTSFFKRDHHHSSNEAPRKEWPVVIEFGVMTLDEDKYSSICCFVGTNLGKVITFKLLPTPDGGYSAQLAGVVHFEGPVVSLSPIEVNTGRPAVATGPTIASLREGRQVDGALVAVTQSEIRVFKPANSKGASRDFDDILCDAAAVAELELQGFAIVAIFGDRTARAYSIPGLKEIGKSSLPMIDASRSTSAIVTQTGDIFAWTGPSELAVIHVWGTGKPLQQSPDTMINPKLECPPRPTISNMQWISGTQYVSPVDLDLLVGGPDRPASKRMLEAAAAERRAGAGGAATIAAAAGSSQETWGSYLTRQLNERTEKLNFMGEGMDNLQNQSQGWADDANPWDKEVILYPNVQELRSAWSFEDAMPS</sequence>
<name>A0AAJ0CVD5_9HYPO</name>
<evidence type="ECO:0000256" key="2">
    <source>
        <dbReference type="ARBA" id="ARBA00022483"/>
    </source>
</evidence>
<evidence type="ECO:0000256" key="1">
    <source>
        <dbReference type="ARBA" id="ARBA00008070"/>
    </source>
</evidence>
<dbReference type="PROSITE" id="PS50082">
    <property type="entry name" value="WD_REPEATS_2"/>
    <property type="match status" value="1"/>
</dbReference>
<reference evidence="7" key="1">
    <citation type="submission" date="2023-06" db="EMBL/GenBank/DDBJ databases">
        <title>Conoideocrella luteorostrata (Hypocreales: Clavicipitaceae), a potential biocontrol fungus for elongate hemlock scale in United States Christmas tree production areas.</title>
        <authorList>
            <person name="Barrett H."/>
            <person name="Lovett B."/>
            <person name="Macias A.M."/>
            <person name="Stajich J.E."/>
            <person name="Kasson M.T."/>
        </authorList>
    </citation>
    <scope>NUCLEOTIDE SEQUENCE</scope>
    <source>
        <strain evidence="7">ARSEF 14590</strain>
    </source>
</reference>
<dbReference type="InterPro" id="IPR015943">
    <property type="entry name" value="WD40/YVTN_repeat-like_dom_sf"/>
</dbReference>
<dbReference type="InterPro" id="IPR013905">
    <property type="entry name" value="Lgl_C_dom"/>
</dbReference>
<feature type="domain" description="Lethal giant larvae (Lgl)-like C-terminal" evidence="6">
    <location>
        <begin position="509"/>
        <end position="900"/>
    </location>
</feature>
<gene>
    <name evidence="7" type="primary">SRO7</name>
    <name evidence="7" type="ORF">QQS21_002373</name>
</gene>
<evidence type="ECO:0000256" key="3">
    <source>
        <dbReference type="ARBA" id="ARBA00022574"/>
    </source>
</evidence>
<evidence type="ECO:0000256" key="4">
    <source>
        <dbReference type="ARBA" id="ARBA00022737"/>
    </source>
</evidence>
<proteinExistence type="inferred from homology"/>
<organism evidence="7 8">
    <name type="scientific">Conoideocrella luteorostrata</name>
    <dbReference type="NCBI Taxonomy" id="1105319"/>
    <lineage>
        <taxon>Eukaryota</taxon>
        <taxon>Fungi</taxon>
        <taxon>Dikarya</taxon>
        <taxon>Ascomycota</taxon>
        <taxon>Pezizomycotina</taxon>
        <taxon>Sordariomycetes</taxon>
        <taxon>Hypocreomycetidae</taxon>
        <taxon>Hypocreales</taxon>
        <taxon>Clavicipitaceae</taxon>
        <taxon>Conoideocrella</taxon>
    </lineage>
</organism>
<dbReference type="SUPFAM" id="SSF50960">
    <property type="entry name" value="TolB, C-terminal domain"/>
    <property type="match status" value="1"/>
</dbReference>
<dbReference type="InterPro" id="IPR019775">
    <property type="entry name" value="WD40_repeat_CS"/>
</dbReference>
<dbReference type="InterPro" id="IPR001680">
    <property type="entry name" value="WD40_rpt"/>
</dbReference>
<dbReference type="PANTHER" id="PTHR10241:SF25">
    <property type="entry name" value="TOMOSYN, ISOFORM C"/>
    <property type="match status" value="1"/>
</dbReference>
<dbReference type="GO" id="GO:0006893">
    <property type="term" value="P:Golgi to plasma membrane transport"/>
    <property type="evidence" value="ECO:0007669"/>
    <property type="project" value="TreeGrafter"/>
</dbReference>
<dbReference type="GO" id="GO:0005886">
    <property type="term" value="C:plasma membrane"/>
    <property type="evidence" value="ECO:0007669"/>
    <property type="project" value="TreeGrafter"/>
</dbReference>
<dbReference type="AlphaFoldDB" id="A0AAJ0CVD5"/>
<evidence type="ECO:0000259" key="6">
    <source>
        <dbReference type="Pfam" id="PF08596"/>
    </source>
</evidence>
<dbReference type="GO" id="GO:0019905">
    <property type="term" value="F:syntaxin binding"/>
    <property type="evidence" value="ECO:0007669"/>
    <property type="project" value="TreeGrafter"/>
</dbReference>
<comment type="similarity">
    <text evidence="1">Belongs to the WD repeat L(2)GL family.</text>
</comment>
<dbReference type="Pfam" id="PF08596">
    <property type="entry name" value="Lgl_C"/>
    <property type="match status" value="1"/>
</dbReference>
<dbReference type="FunFam" id="2.130.10.10:FF:000848">
    <property type="entry name" value="SNARE-dependent exocytosis protein (Sro7), putative"/>
    <property type="match status" value="1"/>
</dbReference>
<dbReference type="Pfam" id="PF00400">
    <property type="entry name" value="WD40"/>
    <property type="match status" value="1"/>
</dbReference>
<evidence type="ECO:0000313" key="8">
    <source>
        <dbReference type="Proteomes" id="UP001251528"/>
    </source>
</evidence>
<dbReference type="Gene3D" id="2.130.10.10">
    <property type="entry name" value="YVTN repeat-like/Quinoprotein amine dehydrogenase"/>
    <property type="match status" value="1"/>
</dbReference>
<accession>A0AAJ0CVD5</accession>
<dbReference type="PROSITE" id="PS00678">
    <property type="entry name" value="WD_REPEATS_1"/>
    <property type="match status" value="1"/>
</dbReference>
<keyword evidence="4" id="KW-0677">Repeat</keyword>
<dbReference type="Proteomes" id="UP001251528">
    <property type="component" value="Unassembled WGS sequence"/>
</dbReference>
<dbReference type="InterPro" id="IPR036322">
    <property type="entry name" value="WD40_repeat_dom_sf"/>
</dbReference>
<protein>
    <submittedName>
        <fullName evidence="7">Lethal(2) giant larvae sro7</fullName>
    </submittedName>
</protein>
<feature type="repeat" description="WD" evidence="5">
    <location>
        <begin position="241"/>
        <end position="270"/>
    </location>
</feature>
<keyword evidence="3 5" id="KW-0853">WD repeat</keyword>
<evidence type="ECO:0000256" key="5">
    <source>
        <dbReference type="PROSITE-ProRule" id="PRU00221"/>
    </source>
</evidence>
<dbReference type="PANTHER" id="PTHR10241">
    <property type="entry name" value="LETHAL 2 GIANT LARVAE PROTEIN"/>
    <property type="match status" value="1"/>
</dbReference>